<evidence type="ECO:0000313" key="3">
    <source>
        <dbReference type="EMBL" id="SHL21950.1"/>
    </source>
</evidence>
<name>A0A1M6YUZ1_PSETH</name>
<feature type="transmembrane region" description="Helical" evidence="1">
    <location>
        <begin position="194"/>
        <end position="212"/>
    </location>
</feature>
<dbReference type="OrthoDB" id="3822538at2"/>
<dbReference type="STRING" id="1848.SAMN05443637_12184"/>
<dbReference type="EMBL" id="FRAP01000021">
    <property type="protein sequence ID" value="SHL21950.1"/>
    <property type="molecule type" value="Genomic_DNA"/>
</dbReference>
<evidence type="ECO:0000313" key="4">
    <source>
        <dbReference type="Proteomes" id="UP000184363"/>
    </source>
</evidence>
<dbReference type="RefSeq" id="WP_073459592.1">
    <property type="nucleotide sequence ID" value="NZ_CALGVN010000008.1"/>
</dbReference>
<proteinExistence type="predicted"/>
<dbReference type="PROSITE" id="PS51257">
    <property type="entry name" value="PROKAR_LIPOPROTEIN"/>
    <property type="match status" value="1"/>
</dbReference>
<dbReference type="Gene3D" id="1.20.144.10">
    <property type="entry name" value="Phosphatidic acid phosphatase type 2/haloperoxidase"/>
    <property type="match status" value="1"/>
</dbReference>
<dbReference type="AlphaFoldDB" id="A0A1M6YUZ1"/>
<dbReference type="Pfam" id="PF01569">
    <property type="entry name" value="PAP2"/>
    <property type="match status" value="1"/>
</dbReference>
<dbReference type="SUPFAM" id="SSF48317">
    <property type="entry name" value="Acid phosphatase/Vanadium-dependent haloperoxidase"/>
    <property type="match status" value="1"/>
</dbReference>
<keyword evidence="1" id="KW-0472">Membrane</keyword>
<dbReference type="Proteomes" id="UP000184363">
    <property type="component" value="Unassembled WGS sequence"/>
</dbReference>
<feature type="transmembrane region" description="Helical" evidence="1">
    <location>
        <begin position="163"/>
        <end position="182"/>
    </location>
</feature>
<evidence type="ECO:0000259" key="2">
    <source>
        <dbReference type="Pfam" id="PF01569"/>
    </source>
</evidence>
<gene>
    <name evidence="3" type="ORF">SAMN05443637_12184</name>
</gene>
<evidence type="ECO:0000256" key="1">
    <source>
        <dbReference type="SAM" id="Phobius"/>
    </source>
</evidence>
<feature type="transmembrane region" description="Helical" evidence="1">
    <location>
        <begin position="134"/>
        <end position="156"/>
    </location>
</feature>
<feature type="transmembrane region" description="Helical" evidence="1">
    <location>
        <begin position="78"/>
        <end position="97"/>
    </location>
</feature>
<dbReference type="InterPro" id="IPR036938">
    <property type="entry name" value="PAP2/HPO_sf"/>
</dbReference>
<keyword evidence="1" id="KW-1133">Transmembrane helix</keyword>
<feature type="domain" description="Phosphatidic acid phosphatase type 2/haloperoxidase" evidence="2">
    <location>
        <begin position="134"/>
        <end position="212"/>
    </location>
</feature>
<protein>
    <submittedName>
        <fullName evidence="3">PAP2 superfamily protein</fullName>
    </submittedName>
</protein>
<organism evidence="3 4">
    <name type="scientific">Pseudonocardia thermophila</name>
    <dbReference type="NCBI Taxonomy" id="1848"/>
    <lineage>
        <taxon>Bacteria</taxon>
        <taxon>Bacillati</taxon>
        <taxon>Actinomycetota</taxon>
        <taxon>Actinomycetes</taxon>
        <taxon>Pseudonocardiales</taxon>
        <taxon>Pseudonocardiaceae</taxon>
        <taxon>Pseudonocardia</taxon>
    </lineage>
</organism>
<keyword evidence="1" id="KW-0812">Transmembrane</keyword>
<reference evidence="3 4" key="1">
    <citation type="submission" date="2016-11" db="EMBL/GenBank/DDBJ databases">
        <authorList>
            <person name="Jaros S."/>
            <person name="Januszkiewicz K."/>
            <person name="Wedrychowicz H."/>
        </authorList>
    </citation>
    <scope>NUCLEOTIDE SEQUENCE [LARGE SCALE GENOMIC DNA]</scope>
    <source>
        <strain evidence="3 4">DSM 43832</strain>
    </source>
</reference>
<accession>A0A1M6YUZ1</accession>
<keyword evidence="4" id="KW-1185">Reference proteome</keyword>
<sequence>MTAPDRPNVVAAGLARPAVPPGLRAPLTAVATGGCVSSTAVGLTISGSAEPLPADDALLAAAGGPIPDLQRIARFVDFLGEPAGVLLLGGILVAICLLTARWRLAALTVLGQGAVAVTSAAAKPLVGREIHGEFLAYPSGHTAGATAFALVVGLLLVRRGRAADLLVVLGVTAAAGLVAGWAQTVLVAHYATDALGGFLLALGIVPLLALLVDAAAGCVVRPVTADPARASQDRAARPPSDH</sequence>
<dbReference type="InterPro" id="IPR000326">
    <property type="entry name" value="PAP2/HPO"/>
</dbReference>